<feature type="compositionally biased region" description="Basic and acidic residues" evidence="1">
    <location>
        <begin position="394"/>
        <end position="403"/>
    </location>
</feature>
<comment type="caution">
    <text evidence="4">The sequence shown here is derived from an EMBL/GenBank/DDBJ whole genome shotgun (WGS) entry which is preliminary data.</text>
</comment>
<feature type="region of interest" description="Disordered" evidence="1">
    <location>
        <begin position="376"/>
        <end position="423"/>
    </location>
</feature>
<evidence type="ECO:0000259" key="2">
    <source>
        <dbReference type="SMART" id="SM00355"/>
    </source>
</evidence>
<feature type="domain" description="U1-type" evidence="3">
    <location>
        <begin position="227"/>
        <end position="261"/>
    </location>
</feature>
<dbReference type="EMBL" id="JACTNZ010000001">
    <property type="protein sequence ID" value="KAG5563988.1"/>
    <property type="molecule type" value="Genomic_DNA"/>
</dbReference>
<feature type="domain" description="C2H2-type" evidence="2">
    <location>
        <begin position="230"/>
        <end position="254"/>
    </location>
</feature>
<evidence type="ECO:0000313" key="4">
    <source>
        <dbReference type="EMBL" id="KAG5563988.1"/>
    </source>
</evidence>
<keyword evidence="5" id="KW-1185">Reference proteome</keyword>
<feature type="domain" description="C2H2-type" evidence="2">
    <location>
        <begin position="349"/>
        <end position="373"/>
    </location>
</feature>
<proteinExistence type="predicted"/>
<protein>
    <submittedName>
        <fullName evidence="4">Uncharacterized protein</fullName>
    </submittedName>
</protein>
<dbReference type="PANTHER" id="PTHR47487:SF8">
    <property type="entry name" value="OS08G0270900 PROTEIN"/>
    <property type="match status" value="1"/>
</dbReference>
<dbReference type="InterPro" id="IPR013087">
    <property type="entry name" value="Znf_C2H2_type"/>
</dbReference>
<dbReference type="InterPro" id="IPR003604">
    <property type="entry name" value="Matrin/U1-like-C_Znf_C2H2"/>
</dbReference>
<feature type="region of interest" description="Disordered" evidence="1">
    <location>
        <begin position="1"/>
        <end position="22"/>
    </location>
</feature>
<feature type="region of interest" description="Disordered" evidence="1">
    <location>
        <begin position="196"/>
        <end position="225"/>
    </location>
</feature>
<reference evidence="4" key="1">
    <citation type="submission" date="2020-08" db="EMBL/GenBank/DDBJ databases">
        <title>Plant Genome Project.</title>
        <authorList>
            <person name="Zhang R.-G."/>
        </authorList>
    </citation>
    <scope>NUCLEOTIDE SEQUENCE</scope>
    <source>
        <strain evidence="4">WSP0</strain>
        <tissue evidence="4">Leaf</tissue>
    </source>
</reference>
<feature type="compositionally biased region" description="Acidic residues" evidence="1">
    <location>
        <begin position="404"/>
        <end position="423"/>
    </location>
</feature>
<dbReference type="GO" id="GO:0008270">
    <property type="term" value="F:zinc ion binding"/>
    <property type="evidence" value="ECO:0007669"/>
    <property type="project" value="InterPro"/>
</dbReference>
<accession>A0AAV6LI62</accession>
<dbReference type="Proteomes" id="UP000823749">
    <property type="component" value="Chromosome 1"/>
</dbReference>
<dbReference type="SUPFAM" id="SSF57667">
    <property type="entry name" value="beta-beta-alpha zinc fingers"/>
    <property type="match status" value="2"/>
</dbReference>
<dbReference type="AlphaFoldDB" id="A0AAV6LI62"/>
<feature type="domain" description="U1-type" evidence="3">
    <location>
        <begin position="346"/>
        <end position="380"/>
    </location>
</feature>
<dbReference type="Pfam" id="PF12874">
    <property type="entry name" value="zf-met"/>
    <property type="match status" value="2"/>
</dbReference>
<gene>
    <name evidence="4" type="ORF">RHGRI_000233</name>
</gene>
<organism evidence="4 5">
    <name type="scientific">Rhododendron griersonianum</name>
    <dbReference type="NCBI Taxonomy" id="479676"/>
    <lineage>
        <taxon>Eukaryota</taxon>
        <taxon>Viridiplantae</taxon>
        <taxon>Streptophyta</taxon>
        <taxon>Embryophyta</taxon>
        <taxon>Tracheophyta</taxon>
        <taxon>Spermatophyta</taxon>
        <taxon>Magnoliopsida</taxon>
        <taxon>eudicotyledons</taxon>
        <taxon>Gunneridae</taxon>
        <taxon>Pentapetalae</taxon>
        <taxon>asterids</taxon>
        <taxon>Ericales</taxon>
        <taxon>Ericaceae</taxon>
        <taxon>Ericoideae</taxon>
        <taxon>Rhodoreae</taxon>
        <taxon>Rhododendron</taxon>
    </lineage>
</organism>
<dbReference type="PANTHER" id="PTHR47487">
    <property type="entry name" value="OS06G0651300 PROTEIN-RELATED"/>
    <property type="match status" value="1"/>
</dbReference>
<dbReference type="SMART" id="SM00451">
    <property type="entry name" value="ZnF_U1"/>
    <property type="match status" value="2"/>
</dbReference>
<evidence type="ECO:0000313" key="5">
    <source>
        <dbReference type="Proteomes" id="UP000823749"/>
    </source>
</evidence>
<dbReference type="SMART" id="SM00355">
    <property type="entry name" value="ZnF_C2H2"/>
    <property type="match status" value="2"/>
</dbReference>
<evidence type="ECO:0000256" key="1">
    <source>
        <dbReference type="SAM" id="MobiDB-lite"/>
    </source>
</evidence>
<sequence>MDSRFRAIDGRPPTYAPRPSTSSVSYFTEQALRVGYSGPNFGNTAECFRNPNPMHPPMHEAVQRELEKEQIREEIIAAEKARRRALEEEVRREMMLEREMALRRGGGDGFAIFSGFEPRHSVMQHQFEGRSLEERIVSAIEERFSNGGRRAGIGGGFETVPFQRIAEPKVTEVKPTSEVCKEKVIFLVSTTLAKPEGNTSGTKRKAATPPTICATEPPSVGPKKKRNEEWSCAICQVSATSERGLNEHLQGKKHKSKEAGLITQKAGKNYAIGLFPKKTSKPIKLVKPTNNKNLEQLQKSKPEDVKPNNDLALVLYASDSKNKNGDKEKMQDKGADWKKIQKNKNRFKFWCEMCQVGAFSEKVLHRHMKGKKHLGGLQRLEEKSRSGVAANLDEEPKVGLKDEETMENENLEGYADGEVEENL</sequence>
<evidence type="ECO:0000259" key="3">
    <source>
        <dbReference type="SMART" id="SM00451"/>
    </source>
</evidence>
<dbReference type="GO" id="GO:0003676">
    <property type="term" value="F:nucleic acid binding"/>
    <property type="evidence" value="ECO:0007669"/>
    <property type="project" value="InterPro"/>
</dbReference>
<dbReference type="Gene3D" id="3.30.160.60">
    <property type="entry name" value="Classic Zinc Finger"/>
    <property type="match status" value="2"/>
</dbReference>
<dbReference type="InterPro" id="IPR036236">
    <property type="entry name" value="Znf_C2H2_sf"/>
</dbReference>
<name>A0AAV6LI62_9ERIC</name>